<evidence type="ECO:0000256" key="5">
    <source>
        <dbReference type="ARBA" id="ARBA00023157"/>
    </source>
</evidence>
<comment type="similarity">
    <text evidence="2">Belongs to the tumor necrosis factor family.</text>
</comment>
<dbReference type="InterPro" id="IPR051748">
    <property type="entry name" value="TNF_Ligand_Superfamily"/>
</dbReference>
<keyword evidence="6" id="KW-0325">Glycoprotein</keyword>
<dbReference type="InterPro" id="IPR008983">
    <property type="entry name" value="Tumour_necrosis_fac-like_dom"/>
</dbReference>
<protein>
    <recommendedName>
        <fullName evidence="7">THD domain-containing protein</fullName>
    </recommendedName>
</protein>
<evidence type="ECO:0000313" key="8">
    <source>
        <dbReference type="EMBL" id="CDQ98244.1"/>
    </source>
</evidence>
<dbReference type="EMBL" id="FR936046">
    <property type="protein sequence ID" value="CDQ98244.1"/>
    <property type="molecule type" value="Genomic_DNA"/>
</dbReference>
<keyword evidence="3" id="KW-0202">Cytokine</keyword>
<dbReference type="GO" id="GO:0006955">
    <property type="term" value="P:immune response"/>
    <property type="evidence" value="ECO:0007669"/>
    <property type="project" value="InterPro"/>
</dbReference>
<dbReference type="Gene3D" id="2.60.120.40">
    <property type="match status" value="1"/>
</dbReference>
<reference evidence="8" key="1">
    <citation type="journal article" date="2014" name="Nat. Commun.">
        <title>The rainbow trout genome provides novel insights into evolution after whole-genome duplication in vertebrates.</title>
        <authorList>
            <person name="Berthelot C."/>
            <person name="Brunet F."/>
            <person name="Chalopin D."/>
            <person name="Juanchich A."/>
            <person name="Bernard M."/>
            <person name="Noel B."/>
            <person name="Bento P."/>
            <person name="Da Silva C."/>
            <person name="Labadie K."/>
            <person name="Alberti A."/>
            <person name="Aury J.M."/>
            <person name="Louis A."/>
            <person name="Dehais P."/>
            <person name="Bardou P."/>
            <person name="Montfort J."/>
            <person name="Klopp C."/>
            <person name="Cabau C."/>
            <person name="Gaspin C."/>
            <person name="Thorgaard G.H."/>
            <person name="Boussaha M."/>
            <person name="Quillet E."/>
            <person name="Guyomard R."/>
            <person name="Galiana D."/>
            <person name="Bobe J."/>
            <person name="Volff J.N."/>
            <person name="Genet C."/>
            <person name="Wincker P."/>
            <person name="Jaillon O."/>
            <person name="Roest Crollius H."/>
            <person name="Guiguen Y."/>
        </authorList>
    </citation>
    <scope>NUCLEOTIDE SEQUENCE [LARGE SCALE GENOMIC DNA]</scope>
</reference>
<accession>A0A060Z994</accession>
<dbReference type="GO" id="GO:0005615">
    <property type="term" value="C:extracellular space"/>
    <property type="evidence" value="ECO:0007669"/>
    <property type="project" value="UniProtKB-KW"/>
</dbReference>
<evidence type="ECO:0000256" key="4">
    <source>
        <dbReference type="ARBA" id="ARBA00022525"/>
    </source>
</evidence>
<evidence type="ECO:0000256" key="2">
    <source>
        <dbReference type="ARBA" id="ARBA00008670"/>
    </source>
</evidence>
<keyword evidence="5" id="KW-1015">Disulfide bond</keyword>
<dbReference type="STRING" id="8022.A0A060Z994"/>
<evidence type="ECO:0000256" key="6">
    <source>
        <dbReference type="ARBA" id="ARBA00023180"/>
    </source>
</evidence>
<evidence type="ECO:0000259" key="7">
    <source>
        <dbReference type="SMART" id="SM00207"/>
    </source>
</evidence>
<sequence>FRWWINNCKLIHYGRHDTHHSCLEQKKQQHPSELFSSVVLTHILSSFPLQGGTGKGKSGNGKKVASQFEITKESVQKVGADGLIKGWTDSEQLNMSKAVKYNTDRGTFTVERAGVYFLYCQVLFNENQSQLVKLEVAVVKSGQPLQKLQCMEGYGTTPASGSHQFHFLKPCQVSGLLRLEKGAELQAITGAGFSLHTTGKHYLSLFKVN</sequence>
<dbReference type="SMART" id="SM00207">
    <property type="entry name" value="TNF"/>
    <property type="match status" value="1"/>
</dbReference>
<evidence type="ECO:0000313" key="9">
    <source>
        <dbReference type="Proteomes" id="UP000193380"/>
    </source>
</evidence>
<name>A0A060Z994_ONCMY</name>
<keyword evidence="4" id="KW-0964">Secreted</keyword>
<comment type="subcellular location">
    <subcellularLocation>
        <location evidence="1">Secreted</location>
    </subcellularLocation>
</comment>
<dbReference type="Pfam" id="PF00229">
    <property type="entry name" value="TNF"/>
    <property type="match status" value="1"/>
</dbReference>
<dbReference type="SUPFAM" id="SSF49842">
    <property type="entry name" value="TNF-like"/>
    <property type="match status" value="1"/>
</dbReference>
<reference evidence="8" key="2">
    <citation type="submission" date="2014-03" db="EMBL/GenBank/DDBJ databases">
        <authorList>
            <person name="Genoscope - CEA"/>
        </authorList>
    </citation>
    <scope>NUCLEOTIDE SEQUENCE</scope>
</reference>
<proteinExistence type="inferred from homology"/>
<evidence type="ECO:0000256" key="3">
    <source>
        <dbReference type="ARBA" id="ARBA00022514"/>
    </source>
</evidence>
<dbReference type="GO" id="GO:0016020">
    <property type="term" value="C:membrane"/>
    <property type="evidence" value="ECO:0007669"/>
    <property type="project" value="InterPro"/>
</dbReference>
<dbReference type="GO" id="GO:0005164">
    <property type="term" value="F:tumor necrosis factor receptor binding"/>
    <property type="evidence" value="ECO:0007669"/>
    <property type="project" value="InterPro"/>
</dbReference>
<dbReference type="PaxDb" id="8022-A0A060Z994"/>
<gene>
    <name evidence="8" type="ORF">GSONMT00034776001</name>
</gene>
<dbReference type="Proteomes" id="UP000193380">
    <property type="component" value="Unassembled WGS sequence"/>
</dbReference>
<dbReference type="InterPro" id="IPR006052">
    <property type="entry name" value="TNF_dom"/>
</dbReference>
<dbReference type="GO" id="GO:0005125">
    <property type="term" value="F:cytokine activity"/>
    <property type="evidence" value="ECO:0007669"/>
    <property type="project" value="UniProtKB-KW"/>
</dbReference>
<dbReference type="AlphaFoldDB" id="A0A060Z994"/>
<evidence type="ECO:0000256" key="1">
    <source>
        <dbReference type="ARBA" id="ARBA00004613"/>
    </source>
</evidence>
<organism evidence="8 9">
    <name type="scientific">Oncorhynchus mykiss</name>
    <name type="common">Rainbow trout</name>
    <name type="synonym">Salmo gairdneri</name>
    <dbReference type="NCBI Taxonomy" id="8022"/>
    <lineage>
        <taxon>Eukaryota</taxon>
        <taxon>Metazoa</taxon>
        <taxon>Chordata</taxon>
        <taxon>Craniata</taxon>
        <taxon>Vertebrata</taxon>
        <taxon>Euteleostomi</taxon>
        <taxon>Actinopterygii</taxon>
        <taxon>Neopterygii</taxon>
        <taxon>Teleostei</taxon>
        <taxon>Protacanthopterygii</taxon>
        <taxon>Salmoniformes</taxon>
        <taxon>Salmonidae</taxon>
        <taxon>Salmoninae</taxon>
        <taxon>Oncorhynchus</taxon>
    </lineage>
</organism>
<dbReference type="PANTHER" id="PTHR15151:SF20">
    <property type="entry name" value="TUMOR NECROSIS FACTOR LIGAND SUPERFAMILY MEMBER 12"/>
    <property type="match status" value="1"/>
</dbReference>
<dbReference type="PANTHER" id="PTHR15151">
    <property type="entry name" value="PROTEIN EIGER"/>
    <property type="match status" value="1"/>
</dbReference>
<feature type="domain" description="THD" evidence="7">
    <location>
        <begin position="74"/>
        <end position="208"/>
    </location>
</feature>
<feature type="non-terminal residue" evidence="8">
    <location>
        <position position="1"/>
    </location>
</feature>